<sequence length="566" mass="63669">MRLASLLAGLSAAAVSASWPEHPGAADSPGFATSYAARIPIKPGNESARANAFRIFNAIHSAGRQWGTAIYHNGFSFMPAIMPKGTITYHGAPEKDPPASFEWLAYEIEHAENFARSVKHPHRPFPPPPSWKGEEAGFQKPLQPLGPSYSSAEEDSTSSRPKGQARRGYLQTYQANRDLHLLLIDGMSAAKTSMGTLDSQDLLLRENKTSSSGIWGEWKRAEDICSIITDWGYDGFIRDEIGFEVVYCDFSKGLDLISSTRTFFQEDKMGDWSLVLWQWVRAAGERYDGISHDRVRIDFSSMVSGFFFPINISSTMPGRPDLERLGAASLEELVDIKHYLAQVAKQPRRFTVDWQGAVIDLIVNRYADRIAHMATEDISTDHFIQELEGIALGYINAPEDDDSETGRAYNKANETMVAVHRCTQHYLHRSYATRHEWSTSDELIHTAISSIMEGICSTIFIMRSMLLQASGRTESTAFYINRESDNDEMRRAVELSKSMTRNMVEKLGWADWKRARPCPVDEVLFVAMWPFGNSDDHWNPGCRTIDDLASGMRMGYWIMDRPPPPP</sequence>
<feature type="region of interest" description="Disordered" evidence="1">
    <location>
        <begin position="118"/>
        <end position="166"/>
    </location>
</feature>
<accession>A0ABY6V4C9</accession>
<dbReference type="PANTHER" id="PTHR35204">
    <property type="entry name" value="YALI0A21131P"/>
    <property type="match status" value="1"/>
</dbReference>
<dbReference type="PANTHER" id="PTHR35204:SF1">
    <property type="entry name" value="ENTEROTOXIN"/>
    <property type="match status" value="1"/>
</dbReference>
<name>A0ABY6V4C9_BIOOC</name>
<dbReference type="EMBL" id="CABFNS010000955">
    <property type="protein sequence ID" value="VUC37344.1"/>
    <property type="molecule type" value="Genomic_DNA"/>
</dbReference>
<organism evidence="3 4">
    <name type="scientific">Bionectria ochroleuca</name>
    <name type="common">Gliocladium roseum</name>
    <dbReference type="NCBI Taxonomy" id="29856"/>
    <lineage>
        <taxon>Eukaryota</taxon>
        <taxon>Fungi</taxon>
        <taxon>Dikarya</taxon>
        <taxon>Ascomycota</taxon>
        <taxon>Pezizomycotina</taxon>
        <taxon>Sordariomycetes</taxon>
        <taxon>Hypocreomycetidae</taxon>
        <taxon>Hypocreales</taxon>
        <taxon>Bionectriaceae</taxon>
        <taxon>Clonostachys</taxon>
    </lineage>
</organism>
<evidence type="ECO:0000313" key="4">
    <source>
        <dbReference type="Proteomes" id="UP000766486"/>
    </source>
</evidence>
<comment type="caution">
    <text evidence="3">The sequence shown here is derived from an EMBL/GenBank/DDBJ whole genome shotgun (WGS) entry which is preliminary data.</text>
</comment>
<keyword evidence="4" id="KW-1185">Reference proteome</keyword>
<reference evidence="3 4" key="1">
    <citation type="submission" date="2019-06" db="EMBL/GenBank/DDBJ databases">
        <authorList>
            <person name="Broberg M."/>
        </authorList>
    </citation>
    <scope>NUCLEOTIDE SEQUENCE [LARGE SCALE GENOMIC DNA]</scope>
</reference>
<evidence type="ECO:0000313" key="3">
    <source>
        <dbReference type="EMBL" id="VUC37344.1"/>
    </source>
</evidence>
<dbReference type="Proteomes" id="UP000766486">
    <property type="component" value="Unassembled WGS sequence"/>
</dbReference>
<protein>
    <submittedName>
        <fullName evidence="3">Uncharacterized protein</fullName>
    </submittedName>
</protein>
<gene>
    <name evidence="3" type="ORF">CLO192961_LOCUS469327</name>
</gene>
<evidence type="ECO:0000256" key="1">
    <source>
        <dbReference type="SAM" id="MobiDB-lite"/>
    </source>
</evidence>
<proteinExistence type="predicted"/>
<feature type="signal peptide" evidence="2">
    <location>
        <begin position="1"/>
        <end position="17"/>
    </location>
</feature>
<dbReference type="InterPro" id="IPR038921">
    <property type="entry name" value="YOR389W-like"/>
</dbReference>
<feature type="chain" id="PRO_5046683183" evidence="2">
    <location>
        <begin position="18"/>
        <end position="566"/>
    </location>
</feature>
<keyword evidence="2" id="KW-0732">Signal</keyword>
<evidence type="ECO:0000256" key="2">
    <source>
        <dbReference type="SAM" id="SignalP"/>
    </source>
</evidence>